<dbReference type="Gene3D" id="3.30.930.30">
    <property type="match status" value="1"/>
</dbReference>
<evidence type="ECO:0000256" key="2">
    <source>
        <dbReference type="SAM" id="Coils"/>
    </source>
</evidence>
<proteinExistence type="inferred from homology"/>
<organism evidence="3 4">
    <name type="scientific">Enterococcus hirae</name>
    <dbReference type="NCBI Taxonomy" id="1354"/>
    <lineage>
        <taxon>Bacteria</taxon>
        <taxon>Bacillati</taxon>
        <taxon>Bacillota</taxon>
        <taxon>Bacilli</taxon>
        <taxon>Lactobacillales</taxon>
        <taxon>Enterococcaceae</taxon>
        <taxon>Enterococcus</taxon>
    </lineage>
</organism>
<protein>
    <submittedName>
        <fullName evidence="3">Mob-like protein</fullName>
    </submittedName>
</protein>
<evidence type="ECO:0000313" key="3">
    <source>
        <dbReference type="EMBL" id="VTQ63099.1"/>
    </source>
</evidence>
<comment type="caution">
    <text evidence="3">The sequence shown here is derived from an EMBL/GenBank/DDBJ whole genome shotgun (WGS) entry which is preliminary data.</text>
</comment>
<dbReference type="CDD" id="cd17242">
    <property type="entry name" value="MobM_relaxase"/>
    <property type="match status" value="1"/>
</dbReference>
<gene>
    <name evidence="3" type="ORF">NCTC12204_01172</name>
</gene>
<reference evidence="3 4" key="1">
    <citation type="submission" date="2019-05" db="EMBL/GenBank/DDBJ databases">
        <authorList>
            <consortium name="Pathogen Informatics"/>
        </authorList>
    </citation>
    <scope>NUCLEOTIDE SEQUENCE [LARGE SCALE GENOMIC DNA]</scope>
    <source>
        <strain evidence="3 4">NCTC12204</strain>
    </source>
</reference>
<dbReference type="Pfam" id="PF01076">
    <property type="entry name" value="Mob_Pre"/>
    <property type="match status" value="1"/>
</dbReference>
<comment type="similarity">
    <text evidence="1">Belongs to the plasmid mobilization pre family.</text>
</comment>
<evidence type="ECO:0000256" key="1">
    <source>
        <dbReference type="ARBA" id="ARBA00010657"/>
    </source>
</evidence>
<sequence length="244" mass="29019">MTHLSSTKSIHSNWTILIEWRIIFKESALKKLSVRETKLFFLQIVQTFQKLYGLSNIIYAHVHFDEEKPHLHIGLIPMKEGRLNSAYIMSKYKNCEIETELLKKLEAVLQQNKTSIYRKKSTNDHMKEQLNAEYQEYKELYTKLLHHSLLPSEVGMKKPVRETDNYSNHMTDEKSKTIDELHKENNYLNSLVKRLKAENNYLLNVMKETKNNFEQLDKHNCSKNTMNEPPFAKLELENRNYQKN</sequence>
<name>A0A7Z9AVL7_ENTHR</name>
<dbReference type="Proteomes" id="UP000352698">
    <property type="component" value="Unassembled WGS sequence"/>
</dbReference>
<dbReference type="GO" id="GO:0003677">
    <property type="term" value="F:DNA binding"/>
    <property type="evidence" value="ECO:0007669"/>
    <property type="project" value="InterPro"/>
</dbReference>
<dbReference type="AlphaFoldDB" id="A0A7Z9AVL7"/>
<keyword evidence="2" id="KW-0175">Coiled coil</keyword>
<accession>A0A7Z9AVL7</accession>
<dbReference type="EMBL" id="CABEEP010000001">
    <property type="protein sequence ID" value="VTQ63099.1"/>
    <property type="molecule type" value="Genomic_DNA"/>
</dbReference>
<dbReference type="InterPro" id="IPR001668">
    <property type="entry name" value="Mob_Pre"/>
</dbReference>
<evidence type="ECO:0000313" key="4">
    <source>
        <dbReference type="Proteomes" id="UP000352698"/>
    </source>
</evidence>
<feature type="coiled-coil region" evidence="2">
    <location>
        <begin position="178"/>
        <end position="212"/>
    </location>
</feature>
<dbReference type="GO" id="GO:0006310">
    <property type="term" value="P:DNA recombination"/>
    <property type="evidence" value="ECO:0007669"/>
    <property type="project" value="InterPro"/>
</dbReference>